<proteinExistence type="predicted"/>
<accession>A0A182X1C7</accession>
<dbReference type="Pfam" id="PF00704">
    <property type="entry name" value="Glyco_hydro_18"/>
    <property type="match status" value="1"/>
</dbReference>
<dbReference type="GO" id="GO:0006032">
    <property type="term" value="P:chitin catabolic process"/>
    <property type="evidence" value="ECO:0007669"/>
    <property type="project" value="TreeGrafter"/>
</dbReference>
<dbReference type="GO" id="GO:0004568">
    <property type="term" value="F:chitinase activity"/>
    <property type="evidence" value="ECO:0007669"/>
    <property type="project" value="TreeGrafter"/>
</dbReference>
<dbReference type="InterPro" id="IPR017853">
    <property type="entry name" value="GH"/>
</dbReference>
<dbReference type="GO" id="GO:0008061">
    <property type="term" value="F:chitin binding"/>
    <property type="evidence" value="ECO:0007669"/>
    <property type="project" value="TreeGrafter"/>
</dbReference>
<keyword evidence="4" id="KW-1185">Reference proteome</keyword>
<dbReference type="PANTHER" id="PTHR11177">
    <property type="entry name" value="CHITINASE"/>
    <property type="match status" value="1"/>
</dbReference>
<organism evidence="3 4">
    <name type="scientific">Anopheles quadriannulatus</name>
    <name type="common">Mosquito</name>
    <dbReference type="NCBI Taxonomy" id="34691"/>
    <lineage>
        <taxon>Eukaryota</taxon>
        <taxon>Metazoa</taxon>
        <taxon>Ecdysozoa</taxon>
        <taxon>Arthropoda</taxon>
        <taxon>Hexapoda</taxon>
        <taxon>Insecta</taxon>
        <taxon>Pterygota</taxon>
        <taxon>Neoptera</taxon>
        <taxon>Endopterygota</taxon>
        <taxon>Diptera</taxon>
        <taxon>Nematocera</taxon>
        <taxon>Culicoidea</taxon>
        <taxon>Culicidae</taxon>
        <taxon>Anophelinae</taxon>
        <taxon>Anopheles</taxon>
    </lineage>
</organism>
<dbReference type="Proteomes" id="UP000076407">
    <property type="component" value="Unassembled WGS sequence"/>
</dbReference>
<dbReference type="PROSITE" id="PS51910">
    <property type="entry name" value="GH18_2"/>
    <property type="match status" value="1"/>
</dbReference>
<evidence type="ECO:0000256" key="1">
    <source>
        <dbReference type="ARBA" id="ARBA00022729"/>
    </source>
</evidence>
<dbReference type="InterPro" id="IPR001223">
    <property type="entry name" value="Glyco_hydro18_cat"/>
</dbReference>
<evidence type="ECO:0000259" key="2">
    <source>
        <dbReference type="PROSITE" id="PS51910"/>
    </source>
</evidence>
<feature type="domain" description="GH18" evidence="2">
    <location>
        <begin position="1"/>
        <end position="90"/>
    </location>
</feature>
<dbReference type="GO" id="GO:0005576">
    <property type="term" value="C:extracellular region"/>
    <property type="evidence" value="ECO:0007669"/>
    <property type="project" value="TreeGrafter"/>
</dbReference>
<dbReference type="Gene3D" id="3.20.20.80">
    <property type="entry name" value="Glycosidases"/>
    <property type="match status" value="1"/>
</dbReference>
<dbReference type="InterPro" id="IPR050314">
    <property type="entry name" value="Glycosyl_Hydrlase_18"/>
</dbReference>
<dbReference type="SUPFAM" id="SSF51445">
    <property type="entry name" value="(Trans)glycosidases"/>
    <property type="match status" value="1"/>
</dbReference>
<dbReference type="GO" id="GO:0005975">
    <property type="term" value="P:carbohydrate metabolic process"/>
    <property type="evidence" value="ECO:0007669"/>
    <property type="project" value="InterPro"/>
</dbReference>
<dbReference type="AlphaFoldDB" id="A0A182X1C7"/>
<sequence>MSYDYNGSWDSYTGLNAPLSWGTRRLKVQASVSDRIRSGAQKSKLIIAIDAYGLTFTLSSSGSYKPRGPPRVLDALEYTHSSKEHLLTTR</sequence>
<dbReference type="VEuPathDB" id="VectorBase:AQUA003595"/>
<reference evidence="3" key="1">
    <citation type="submission" date="2020-05" db="UniProtKB">
        <authorList>
            <consortium name="EnsemblMetazoa"/>
        </authorList>
    </citation>
    <scope>IDENTIFICATION</scope>
    <source>
        <strain evidence="3">SANGQUA</strain>
    </source>
</reference>
<dbReference type="STRING" id="34691.A0A182X1C7"/>
<keyword evidence="1" id="KW-0732">Signal</keyword>
<evidence type="ECO:0000313" key="3">
    <source>
        <dbReference type="EnsemblMetazoa" id="AQUA003595-PA"/>
    </source>
</evidence>
<protein>
    <recommendedName>
        <fullName evidence="2">GH18 domain-containing protein</fullName>
    </recommendedName>
</protein>
<evidence type="ECO:0000313" key="4">
    <source>
        <dbReference type="Proteomes" id="UP000076407"/>
    </source>
</evidence>
<dbReference type="EnsemblMetazoa" id="AQUA003595-RA">
    <property type="protein sequence ID" value="AQUA003595-PA"/>
    <property type="gene ID" value="AQUA003595"/>
</dbReference>
<name>A0A182X1C7_ANOQN</name>
<dbReference type="PANTHER" id="PTHR11177:SF360">
    <property type="entry name" value="CHITINASE 4-RELATED"/>
    <property type="match status" value="1"/>
</dbReference>